<dbReference type="InterPro" id="IPR036772">
    <property type="entry name" value="SRCR-like_dom_sf"/>
</dbReference>
<feature type="disulfide bond" evidence="10">
    <location>
        <begin position="532"/>
        <end position="596"/>
    </location>
</feature>
<feature type="domain" description="SRCR" evidence="13">
    <location>
        <begin position="507"/>
        <end position="608"/>
    </location>
</feature>
<comment type="caution">
    <text evidence="10">Lacks conserved residue(s) required for the propagation of feature annotation.</text>
</comment>
<feature type="domain" description="SRCR" evidence="13">
    <location>
        <begin position="1"/>
        <end position="97"/>
    </location>
</feature>
<dbReference type="FunFam" id="3.10.250.10:FF:000006">
    <property type="entry name" value="neurotrypsin isoform X2"/>
    <property type="match status" value="6"/>
</dbReference>
<dbReference type="OrthoDB" id="536948at2759"/>
<dbReference type="PANTHER" id="PTHR48071">
    <property type="entry name" value="SRCR DOMAIN-CONTAINING PROTEIN"/>
    <property type="match status" value="1"/>
</dbReference>
<dbReference type="Pfam" id="PF00530">
    <property type="entry name" value="SRCR"/>
    <property type="match status" value="8"/>
</dbReference>
<dbReference type="FunFam" id="3.10.250.10:FF:000007">
    <property type="entry name" value="Soluble scavenger receptor cysteine-rich domain-containing protein SSC5D"/>
    <property type="match status" value="1"/>
</dbReference>
<protein>
    <recommendedName>
        <fullName evidence="13">SRCR domain-containing protein</fullName>
    </recommendedName>
</protein>
<evidence type="ECO:0000313" key="14">
    <source>
        <dbReference type="EnsemblMetazoa" id="XP_038052383.1"/>
    </source>
</evidence>
<keyword evidence="2 12" id="KW-0812">Transmembrane</keyword>
<name>A0A913ZKR0_PATMI</name>
<dbReference type="PROSITE" id="PS00420">
    <property type="entry name" value="SRCR_1"/>
    <property type="match status" value="6"/>
</dbReference>
<feature type="disulfide bond" evidence="10">
    <location>
        <begin position="689"/>
        <end position="699"/>
    </location>
</feature>
<reference evidence="14" key="1">
    <citation type="submission" date="2022-11" db="UniProtKB">
        <authorList>
            <consortium name="EnsemblMetazoa"/>
        </authorList>
    </citation>
    <scope>IDENTIFICATION</scope>
</reference>
<evidence type="ECO:0000313" key="15">
    <source>
        <dbReference type="Proteomes" id="UP000887568"/>
    </source>
</evidence>
<comment type="subcellular location">
    <subcellularLocation>
        <location evidence="1">Membrane</location>
        <topology evidence="1">Single-pass membrane protein</topology>
    </subcellularLocation>
</comment>
<feature type="disulfide bond" evidence="10">
    <location>
        <begin position="35"/>
        <end position="96"/>
    </location>
</feature>
<dbReference type="RefSeq" id="XP_038052383.1">
    <property type="nucleotide sequence ID" value="XM_038196455.1"/>
</dbReference>
<keyword evidence="8" id="KW-0675">Receptor</keyword>
<evidence type="ECO:0000256" key="9">
    <source>
        <dbReference type="ARBA" id="ARBA00023180"/>
    </source>
</evidence>
<evidence type="ECO:0000256" key="7">
    <source>
        <dbReference type="ARBA" id="ARBA00023157"/>
    </source>
</evidence>
<feature type="disulfide bond" evidence="10">
    <location>
        <begin position="576"/>
        <end position="586"/>
    </location>
</feature>
<dbReference type="AlphaFoldDB" id="A0A913ZKR0"/>
<evidence type="ECO:0000256" key="11">
    <source>
        <dbReference type="SAM" id="MobiDB-lite"/>
    </source>
</evidence>
<feature type="region of interest" description="Disordered" evidence="11">
    <location>
        <begin position="848"/>
        <end position="888"/>
    </location>
</feature>
<evidence type="ECO:0000256" key="6">
    <source>
        <dbReference type="ARBA" id="ARBA00023136"/>
    </source>
</evidence>
<dbReference type="Proteomes" id="UP000887568">
    <property type="component" value="Unplaced"/>
</dbReference>
<dbReference type="FunFam" id="3.10.250.10:FF:000016">
    <property type="entry name" value="Scavenger receptor cysteine-rich protein type 12"/>
    <property type="match status" value="1"/>
</dbReference>
<feature type="disulfide bond" evidence="10">
    <location>
        <begin position="803"/>
        <end position="813"/>
    </location>
</feature>
<proteinExistence type="predicted"/>
<feature type="disulfide bond" evidence="10">
    <location>
        <begin position="285"/>
        <end position="295"/>
    </location>
</feature>
<organism evidence="14 15">
    <name type="scientific">Patiria miniata</name>
    <name type="common">Bat star</name>
    <name type="synonym">Asterina miniata</name>
    <dbReference type="NCBI Taxonomy" id="46514"/>
    <lineage>
        <taxon>Eukaryota</taxon>
        <taxon>Metazoa</taxon>
        <taxon>Echinodermata</taxon>
        <taxon>Eleutherozoa</taxon>
        <taxon>Asterozoa</taxon>
        <taxon>Asteroidea</taxon>
        <taxon>Valvatacea</taxon>
        <taxon>Valvatida</taxon>
        <taxon>Asterinidae</taxon>
        <taxon>Patiria</taxon>
    </lineage>
</organism>
<evidence type="ECO:0000256" key="5">
    <source>
        <dbReference type="ARBA" id="ARBA00022989"/>
    </source>
</evidence>
<keyword evidence="4" id="KW-0677">Repeat</keyword>
<feature type="disulfide bond" evidence="10">
    <location>
        <begin position="22"/>
        <end position="86"/>
    </location>
</feature>
<keyword evidence="5 12" id="KW-1133">Transmembrane helix</keyword>
<keyword evidence="7 10" id="KW-1015">Disulfide bond</keyword>
<dbReference type="SUPFAM" id="SSF56487">
    <property type="entry name" value="SRCR-like"/>
    <property type="match status" value="8"/>
</dbReference>
<feature type="disulfide bond" evidence="10">
    <location>
        <begin position="645"/>
        <end position="709"/>
    </location>
</feature>
<evidence type="ECO:0000256" key="8">
    <source>
        <dbReference type="ARBA" id="ARBA00023170"/>
    </source>
</evidence>
<feature type="disulfide bond" evidence="10">
    <location>
        <begin position="175"/>
        <end position="185"/>
    </location>
</feature>
<dbReference type="GeneID" id="119725093"/>
<dbReference type="GO" id="GO:0016020">
    <property type="term" value="C:membrane"/>
    <property type="evidence" value="ECO:0007669"/>
    <property type="project" value="UniProtKB-SubCell"/>
</dbReference>
<keyword evidence="9" id="KW-0325">Glycoprotein</keyword>
<evidence type="ECO:0000256" key="2">
    <source>
        <dbReference type="ARBA" id="ARBA00022692"/>
    </source>
</evidence>
<evidence type="ECO:0000256" key="12">
    <source>
        <dbReference type="SAM" id="Phobius"/>
    </source>
</evidence>
<dbReference type="PANTHER" id="PTHR48071:SF18">
    <property type="entry name" value="DELETED IN MALIGNANT BRAIN TUMORS 1 PROTEIN-RELATED"/>
    <property type="match status" value="1"/>
</dbReference>
<dbReference type="InterPro" id="IPR001190">
    <property type="entry name" value="SRCR"/>
</dbReference>
<dbReference type="SMART" id="SM00202">
    <property type="entry name" value="SR"/>
    <property type="match status" value="8"/>
</dbReference>
<dbReference type="PROSITE" id="PS50287">
    <property type="entry name" value="SRCR_2"/>
    <property type="match status" value="8"/>
</dbReference>
<evidence type="ECO:0000256" key="10">
    <source>
        <dbReference type="PROSITE-ProRule" id="PRU00196"/>
    </source>
</evidence>
<dbReference type="EnsemblMetazoa" id="XM_038196455.1">
    <property type="protein sequence ID" value="XP_038052383.1"/>
    <property type="gene ID" value="LOC119725093"/>
</dbReference>
<feature type="domain" description="SRCR" evidence="13">
    <location>
        <begin position="437"/>
        <end position="479"/>
    </location>
</feature>
<sequence>MEPQIMRAEWKCTTRTSGGTVCGNGWDIEDANVICRQLGYPSASPAPQNAYFGEGSGLIFLDSVVCNGTESTIDQCDHSGWLNNNCDHSQDVGVTCASLDPCPVLVRLVNGGAPNEGRVEVNYECHWGTVCSQDWTIRDAHVVCRQLGYPSASQAWHSAHFGEGSGSILLNNVACRGNESSIDECHHSGWYVTSGCGHYSDAGVTCDLASPPPVSVRLINGNAPNEGGVEVYYKGQWGSVCSIEWRIEEARVVCRQLGYPSASQAWRFSNFGRSSGPVLLEDVACDGHESRIDQCDHSGWFVVTYCNHYYDVGVTCDVTIPSPVLVRLADGNIPYEGRVELYYQCYWGTVSDYGEWTIEDANVVCRQLGYPSASQAYGNAHFGRGSGLILLGNVECDGHESSIVKCDHSGWYTHDAGSHGGDVGVACNVTHPKPVAVRLVNGSNPYEGRVEVYYQDQWGTVCDNDWSTDDANVICRQLGLPPATVAWHYYLELCVCVCVNINLIVAVRLVDGSTTHEGRVEVYYRCQWGTICDYGWNIEDANVICRQLGYPSARQAWQSAHFGQGSGPILLANVHCDGHESTIDQCDHSGWFSHSCTRHSYDVGVTCNVAASSSGTIHVVRLVNGSNPYEGRVEVYYQDQWGTVCDDGWSIEDANVICRQLGYPPASQAWQSGHFGQGSGPIVLSIVACNGNESNIDQCNHSGWLPNGCSHAEDAAVTCGDNHVNSTSEPIVSVRLVNGIVPNEGRVEVYYKCFWGTICHNGWTIREANVTCRQLGYPSASRVWRRAHFGQGSGPILLDNVVCEGTEESIEQCEHSGWFNTSFGHYYDVGVTCNTDIDATVFPPEPWSSATISTTPPGTAPSTTNRSPSATESAKLSTESTSESTTLMETTIPVKKNLATVTTQSTTTIAGTTDSQTVLILVVTVIIIIVIVLAVVLFLCFRRHLKGRRQPAKTHQQGDRNWPRMRIRYLLKRYQTMRMSMVIAHLHMK</sequence>
<feature type="disulfide bond" evidence="10">
    <location>
        <begin position="772"/>
        <end position="833"/>
    </location>
</feature>
<feature type="domain" description="SRCR" evidence="13">
    <location>
        <begin position="734"/>
        <end position="834"/>
    </location>
</feature>
<keyword evidence="15" id="KW-1185">Reference proteome</keyword>
<feature type="disulfide bond" evidence="10">
    <location>
        <begin position="66"/>
        <end position="76"/>
    </location>
</feature>
<dbReference type="Gene3D" id="3.10.250.10">
    <property type="entry name" value="SRCR-like domain"/>
    <property type="match status" value="8"/>
</dbReference>
<feature type="domain" description="SRCR" evidence="13">
    <location>
        <begin position="620"/>
        <end position="720"/>
    </location>
</feature>
<evidence type="ECO:0000256" key="1">
    <source>
        <dbReference type="ARBA" id="ARBA00004167"/>
    </source>
</evidence>
<evidence type="ECO:0000256" key="4">
    <source>
        <dbReference type="ARBA" id="ARBA00022737"/>
    </source>
</evidence>
<evidence type="ECO:0000259" key="13">
    <source>
        <dbReference type="PROSITE" id="PS50287"/>
    </source>
</evidence>
<feature type="transmembrane region" description="Helical" evidence="12">
    <location>
        <begin position="918"/>
        <end position="941"/>
    </location>
</feature>
<feature type="domain" description="SRCR" evidence="13">
    <location>
        <begin position="326"/>
        <end position="428"/>
    </location>
</feature>
<dbReference type="PRINTS" id="PR00258">
    <property type="entry name" value="SPERACTRCPTR"/>
</dbReference>
<feature type="domain" description="SRCR" evidence="13">
    <location>
        <begin position="216"/>
        <end position="317"/>
    </location>
</feature>
<feature type="disulfide bond" evidence="10">
    <location>
        <begin position="658"/>
        <end position="719"/>
    </location>
</feature>
<accession>A0A913ZKR0</accession>
<evidence type="ECO:0000256" key="3">
    <source>
        <dbReference type="ARBA" id="ARBA00022729"/>
    </source>
</evidence>
<feature type="disulfide bond" evidence="10">
    <location>
        <begin position="396"/>
        <end position="406"/>
    </location>
</feature>
<dbReference type="OMA" id="TCTHLED"/>
<keyword evidence="6 12" id="KW-0472">Membrane</keyword>
<feature type="domain" description="SRCR" evidence="13">
    <location>
        <begin position="106"/>
        <end position="207"/>
    </location>
</feature>
<keyword evidence="3" id="KW-0732">Signal</keyword>